<protein>
    <submittedName>
        <fullName evidence="1">Uncharacterized protein</fullName>
    </submittedName>
</protein>
<reference evidence="1" key="1">
    <citation type="submission" date="2022-04" db="EMBL/GenBank/DDBJ databases">
        <title>Carnegiea gigantea Genome sequencing and assembly v2.</title>
        <authorList>
            <person name="Copetti D."/>
            <person name="Sanderson M.J."/>
            <person name="Burquez A."/>
            <person name="Wojciechowski M.F."/>
        </authorList>
    </citation>
    <scope>NUCLEOTIDE SEQUENCE</scope>
    <source>
        <strain evidence="1">SGP5-SGP5p</strain>
        <tissue evidence="1">Aerial part</tissue>
    </source>
</reference>
<name>A0A9Q1Q8W4_9CARY</name>
<sequence length="360" mass="40168">MFRSRITLEEYLKSIQHEDAAGEDVSLDNIDMIPDFEEEVEHVGENIFESRVSININPSLINIPDDFKDDKEEKEHQREPGPLEWFMKTHQDKEGSYHELATKKFVTGALEVVFSEATVPAETLAYHKLMGPESSGRVRGVGSGVTSNQLIANRNCQSGTEPSDSSIVSLLLKEVQSLRQEVTYLKSQRNDDAHVLSQGDDVEENQRNNTSLTVEPIRDTSIPMPTLAKNNKACIKDVDRIENNTVLSDKGGAAHTSRWSHVPNQASHQRQCAGGKENIQPNALQGVNKSYTTQIGKKHTIVTNRMENSTSGILRPHNLVNQSGELFSSMGESTNTSAGCSNQSNIARRLNFEQREQVRR</sequence>
<comment type="caution">
    <text evidence="1">The sequence shown here is derived from an EMBL/GenBank/DDBJ whole genome shotgun (WGS) entry which is preliminary data.</text>
</comment>
<evidence type="ECO:0000313" key="1">
    <source>
        <dbReference type="EMBL" id="KAJ8433288.1"/>
    </source>
</evidence>
<evidence type="ECO:0000313" key="2">
    <source>
        <dbReference type="Proteomes" id="UP001153076"/>
    </source>
</evidence>
<dbReference type="EMBL" id="JAKOGI010000551">
    <property type="protein sequence ID" value="KAJ8433288.1"/>
    <property type="molecule type" value="Genomic_DNA"/>
</dbReference>
<gene>
    <name evidence="1" type="ORF">Cgig2_014197</name>
</gene>
<organism evidence="1 2">
    <name type="scientific">Carnegiea gigantea</name>
    <dbReference type="NCBI Taxonomy" id="171969"/>
    <lineage>
        <taxon>Eukaryota</taxon>
        <taxon>Viridiplantae</taxon>
        <taxon>Streptophyta</taxon>
        <taxon>Embryophyta</taxon>
        <taxon>Tracheophyta</taxon>
        <taxon>Spermatophyta</taxon>
        <taxon>Magnoliopsida</taxon>
        <taxon>eudicotyledons</taxon>
        <taxon>Gunneridae</taxon>
        <taxon>Pentapetalae</taxon>
        <taxon>Caryophyllales</taxon>
        <taxon>Cactineae</taxon>
        <taxon>Cactaceae</taxon>
        <taxon>Cactoideae</taxon>
        <taxon>Echinocereeae</taxon>
        <taxon>Carnegiea</taxon>
    </lineage>
</organism>
<accession>A0A9Q1Q8W4</accession>
<dbReference type="Proteomes" id="UP001153076">
    <property type="component" value="Unassembled WGS sequence"/>
</dbReference>
<dbReference type="AlphaFoldDB" id="A0A9Q1Q8W4"/>
<keyword evidence="2" id="KW-1185">Reference proteome</keyword>
<proteinExistence type="predicted"/>